<evidence type="ECO:0000313" key="2">
    <source>
        <dbReference type="Proteomes" id="UP000604066"/>
    </source>
</evidence>
<dbReference type="Pfam" id="PF05762">
    <property type="entry name" value="VWA_CoxE"/>
    <property type="match status" value="1"/>
</dbReference>
<dbReference type="SUPFAM" id="SSF53300">
    <property type="entry name" value="vWA-like"/>
    <property type="match status" value="1"/>
</dbReference>
<sequence length="430" mass="50619">MMEPLLDFINYLRRQGITCSLAETIDFFNALSALERPLTIQNFKNIVKITLAKTPEQQKILDDIFSYLLIEDYNLNLPTLKDKGEDAGDLGLPSGQIGNEESLYFLLRINNEEAIKKLLGSQENWSAEIKEFLANVKRKINWYENLYKIEKEFGIDVRKLTEEELEKYLVYLYKNKNQNFKTKPLQTTLDLTEKDLLEIDPLEKAVLDGYLKKIAQNLAWKKSYRKKLARRGLFNGPNTFRLTLKTGGVPTQIVYHQYKLKPAEIILLLDISGSMADYSSFFLKFTYHIAERFQKINLFLFVDKVTDVTNLLNLPYREFIEALEKEKLSYTGFSDYRRAFLEFLQNKPKLLNRQKVLIILGDAKNNWQDSGAEYLREIKERVKKIFWLTPLTMEETSKTDCVIHEYKPFIDKIFLCRSLKDIEKFYRDLF</sequence>
<organism evidence="1 2">
    <name type="scientific">Carboxydothermus ferrireducens DSM 11255</name>
    <dbReference type="NCBI Taxonomy" id="1119529"/>
    <lineage>
        <taxon>Bacteria</taxon>
        <taxon>Bacillati</taxon>
        <taxon>Bacillota</taxon>
        <taxon>Clostridia</taxon>
        <taxon>Thermoanaerobacterales</taxon>
        <taxon>Thermoanaerobacteraceae</taxon>
        <taxon>Carboxydothermus</taxon>
    </lineage>
</organism>
<gene>
    <name evidence="1" type="ORF">HDG70_000789</name>
</gene>
<dbReference type="PANTHER" id="PTHR39338">
    <property type="entry name" value="BLL5662 PROTEIN-RELATED"/>
    <property type="match status" value="1"/>
</dbReference>
<name>A0ABX2RBB9_9THEO</name>
<dbReference type="InterPro" id="IPR008912">
    <property type="entry name" value="Uncharacterised_CoxE"/>
</dbReference>
<proteinExistence type="predicted"/>
<accession>A0ABX2RBB9</accession>
<protein>
    <submittedName>
        <fullName evidence="1">Uncharacterized protein with von Willebrand factor type A (VWA) domain</fullName>
    </submittedName>
</protein>
<evidence type="ECO:0000313" key="1">
    <source>
        <dbReference type="EMBL" id="NYE57083.1"/>
    </source>
</evidence>
<dbReference type="InterPro" id="IPR036465">
    <property type="entry name" value="vWFA_dom_sf"/>
</dbReference>
<dbReference type="CDD" id="cd00198">
    <property type="entry name" value="vWFA"/>
    <property type="match status" value="1"/>
</dbReference>
<dbReference type="Proteomes" id="UP000604066">
    <property type="component" value="Unassembled WGS sequence"/>
</dbReference>
<keyword evidence="2" id="KW-1185">Reference proteome</keyword>
<dbReference type="EMBL" id="JACCBS010000001">
    <property type="protein sequence ID" value="NYE57083.1"/>
    <property type="molecule type" value="Genomic_DNA"/>
</dbReference>
<reference evidence="1 2" key="1">
    <citation type="submission" date="2020-07" db="EMBL/GenBank/DDBJ databases">
        <title>Genomic Encyclopedia of Type Strains, Phase III (KMG-III): the genomes of soil and plant-associated and newly described type strains.</title>
        <authorList>
            <person name="Whitman W."/>
        </authorList>
    </citation>
    <scope>NUCLEOTIDE SEQUENCE [LARGE SCALE GENOMIC DNA]</scope>
    <source>
        <strain evidence="1 2">DSM 11255</strain>
    </source>
</reference>
<comment type="caution">
    <text evidence="1">The sequence shown here is derived from an EMBL/GenBank/DDBJ whole genome shotgun (WGS) entry which is preliminary data.</text>
</comment>
<dbReference type="RefSeq" id="WP_161625132.1">
    <property type="nucleotide sequence ID" value="NZ_ATYG01000018.1"/>
</dbReference>
<dbReference type="Gene3D" id="3.40.50.410">
    <property type="entry name" value="von Willebrand factor, type A domain"/>
    <property type="match status" value="1"/>
</dbReference>